<dbReference type="Proteomes" id="UP000325315">
    <property type="component" value="Unassembled WGS sequence"/>
</dbReference>
<accession>A0A5B6X2E6</accession>
<protein>
    <submittedName>
        <fullName evidence="2">Uncharacterized protein</fullName>
    </submittedName>
</protein>
<dbReference type="EMBL" id="SMMG02000001">
    <property type="protein sequence ID" value="KAA3487252.1"/>
    <property type="molecule type" value="Genomic_DNA"/>
</dbReference>
<organism evidence="2 3">
    <name type="scientific">Gossypium australe</name>
    <dbReference type="NCBI Taxonomy" id="47621"/>
    <lineage>
        <taxon>Eukaryota</taxon>
        <taxon>Viridiplantae</taxon>
        <taxon>Streptophyta</taxon>
        <taxon>Embryophyta</taxon>
        <taxon>Tracheophyta</taxon>
        <taxon>Spermatophyta</taxon>
        <taxon>Magnoliopsida</taxon>
        <taxon>eudicotyledons</taxon>
        <taxon>Gunneridae</taxon>
        <taxon>Pentapetalae</taxon>
        <taxon>rosids</taxon>
        <taxon>malvids</taxon>
        <taxon>Malvales</taxon>
        <taxon>Malvaceae</taxon>
        <taxon>Malvoideae</taxon>
        <taxon>Gossypium</taxon>
    </lineage>
</organism>
<name>A0A5B6X2E6_9ROSI</name>
<comment type="caution">
    <text evidence="2">The sequence shown here is derived from an EMBL/GenBank/DDBJ whole genome shotgun (WGS) entry which is preliminary data.</text>
</comment>
<reference evidence="3" key="1">
    <citation type="journal article" date="2019" name="Plant Biotechnol. J.">
        <title>Genome sequencing of the Australian wild diploid species Gossypium australe highlights disease resistance and delayed gland morphogenesis.</title>
        <authorList>
            <person name="Cai Y."/>
            <person name="Cai X."/>
            <person name="Wang Q."/>
            <person name="Wang P."/>
            <person name="Zhang Y."/>
            <person name="Cai C."/>
            <person name="Xu Y."/>
            <person name="Wang K."/>
            <person name="Zhou Z."/>
            <person name="Wang C."/>
            <person name="Geng S."/>
            <person name="Li B."/>
            <person name="Dong Q."/>
            <person name="Hou Y."/>
            <person name="Wang H."/>
            <person name="Ai P."/>
            <person name="Liu Z."/>
            <person name="Yi F."/>
            <person name="Sun M."/>
            <person name="An G."/>
            <person name="Cheng J."/>
            <person name="Zhang Y."/>
            <person name="Shi Q."/>
            <person name="Xie Y."/>
            <person name="Shi X."/>
            <person name="Chang Y."/>
            <person name="Huang F."/>
            <person name="Chen Y."/>
            <person name="Hong S."/>
            <person name="Mi L."/>
            <person name="Sun Q."/>
            <person name="Zhang L."/>
            <person name="Zhou B."/>
            <person name="Peng R."/>
            <person name="Zhang X."/>
            <person name="Liu F."/>
        </authorList>
    </citation>
    <scope>NUCLEOTIDE SEQUENCE [LARGE SCALE GENOMIC DNA]</scope>
    <source>
        <strain evidence="3">cv. PA1801</strain>
    </source>
</reference>
<gene>
    <name evidence="2" type="ORF">EPI10_031090</name>
</gene>
<evidence type="ECO:0000313" key="3">
    <source>
        <dbReference type="Proteomes" id="UP000325315"/>
    </source>
</evidence>
<feature type="compositionally biased region" description="Basic and acidic residues" evidence="1">
    <location>
        <begin position="79"/>
        <end position="89"/>
    </location>
</feature>
<sequence length="89" mass="9954">MLKDLSTFTILIDIGRVTFGKALCDVRAFLRQSTCGTFLLLQFLELVEKGISNNARSHIMKLFSGSHHHSSSTAQGSDQMRKIDFDLHA</sequence>
<proteinExistence type="predicted"/>
<evidence type="ECO:0000313" key="2">
    <source>
        <dbReference type="EMBL" id="KAA3487252.1"/>
    </source>
</evidence>
<feature type="region of interest" description="Disordered" evidence="1">
    <location>
        <begin position="66"/>
        <end position="89"/>
    </location>
</feature>
<evidence type="ECO:0000256" key="1">
    <source>
        <dbReference type="SAM" id="MobiDB-lite"/>
    </source>
</evidence>
<keyword evidence="3" id="KW-1185">Reference proteome</keyword>
<dbReference type="AlphaFoldDB" id="A0A5B6X2E6"/>